<evidence type="ECO:0000313" key="2">
    <source>
        <dbReference type="EMBL" id="PAU77787.1"/>
    </source>
</evidence>
<keyword evidence="3" id="KW-1185">Reference proteome</keyword>
<reference evidence="2 3" key="1">
    <citation type="submission" date="2017-08" db="EMBL/GenBank/DDBJ databases">
        <title>The strain WRN001 was isolated from Binhai saline alkaline soil, Tianjin, China.</title>
        <authorList>
            <person name="Liu D."/>
            <person name="Zhang G."/>
        </authorList>
    </citation>
    <scope>NUCLEOTIDE SEQUENCE [LARGE SCALE GENOMIC DNA]</scope>
    <source>
        <strain evidence="2 3">WN019</strain>
    </source>
</reference>
<protein>
    <submittedName>
        <fullName evidence="2">IS6 family transposase</fullName>
    </submittedName>
</protein>
<name>A0A2A2EZK1_9EURY</name>
<feature type="non-terminal residue" evidence="2">
    <location>
        <position position="68"/>
    </location>
</feature>
<gene>
    <name evidence="2" type="ORF">CK500_16500</name>
    <name evidence="1" type="ORF">CK500_16645</name>
</gene>
<dbReference type="Proteomes" id="UP000218083">
    <property type="component" value="Unassembled WGS sequence"/>
</dbReference>
<organism evidence="2 3">
    <name type="scientific">Halorubrum salipaludis</name>
    <dbReference type="NCBI Taxonomy" id="2032630"/>
    <lineage>
        <taxon>Archaea</taxon>
        <taxon>Methanobacteriati</taxon>
        <taxon>Methanobacteriota</taxon>
        <taxon>Stenosarchaea group</taxon>
        <taxon>Halobacteria</taxon>
        <taxon>Halobacteriales</taxon>
        <taxon>Haloferacaceae</taxon>
        <taxon>Halorubrum</taxon>
    </lineage>
</organism>
<sequence length="68" mass="8032">MAEIDRLSERIAWIDLSFVERDRTPRWAIEIGIRCHLAGMSLREVSKHLERFGIDRSHVAIHNWVHKA</sequence>
<dbReference type="AlphaFoldDB" id="A0A2A2EZK1"/>
<proteinExistence type="predicted"/>
<dbReference type="EMBL" id="NSKC01000025">
    <property type="protein sequence ID" value="PAU76437.1"/>
    <property type="molecule type" value="Genomic_DNA"/>
</dbReference>
<comment type="caution">
    <text evidence="2">The sequence shown here is derived from an EMBL/GenBank/DDBJ whole genome shotgun (WGS) entry which is preliminary data.</text>
</comment>
<accession>A0A2A2EZK1</accession>
<evidence type="ECO:0000313" key="3">
    <source>
        <dbReference type="Proteomes" id="UP000218083"/>
    </source>
</evidence>
<evidence type="ECO:0000313" key="1">
    <source>
        <dbReference type="EMBL" id="PAU76437.1"/>
    </source>
</evidence>
<dbReference type="EMBL" id="NSKC01000019">
    <property type="protein sequence ID" value="PAU77787.1"/>
    <property type="molecule type" value="Genomic_DNA"/>
</dbReference>